<dbReference type="Gene3D" id="1.10.275.10">
    <property type="entry name" value="Fumarase/aspartase (N-terminal domain)"/>
    <property type="match status" value="1"/>
</dbReference>
<sequence>MLEYLEMAQNLAMYCHTQQPGQLYWCLLQGYSGIRFEILEAITKFLNHNVTPCLPLRGTISASGDLVLLSYIAGLLIGRPNAEAVGPNGESLYPSEAFKVAGVDG</sequence>
<keyword evidence="6" id="KW-0585">Phenylalanine catabolism</keyword>
<comment type="subunit">
    <text evidence="4">Homotetramer.</text>
</comment>
<name>A0A9Q0FP95_9ROSI</name>
<organism evidence="8 9">
    <name type="scientific">Turnera subulata</name>
    <dbReference type="NCBI Taxonomy" id="218843"/>
    <lineage>
        <taxon>Eukaryota</taxon>
        <taxon>Viridiplantae</taxon>
        <taxon>Streptophyta</taxon>
        <taxon>Embryophyta</taxon>
        <taxon>Tracheophyta</taxon>
        <taxon>Spermatophyta</taxon>
        <taxon>Magnoliopsida</taxon>
        <taxon>eudicotyledons</taxon>
        <taxon>Gunneridae</taxon>
        <taxon>Pentapetalae</taxon>
        <taxon>rosids</taxon>
        <taxon>fabids</taxon>
        <taxon>Malpighiales</taxon>
        <taxon>Passifloraceae</taxon>
        <taxon>Turnera</taxon>
    </lineage>
</organism>
<keyword evidence="9" id="KW-1185">Reference proteome</keyword>
<comment type="similarity">
    <text evidence="3">Belongs to the PAL/histidase family.</text>
</comment>
<dbReference type="EMBL" id="JAKUCV010004531">
    <property type="protein sequence ID" value="KAJ4835061.1"/>
    <property type="molecule type" value="Genomic_DNA"/>
</dbReference>
<comment type="subcellular location">
    <subcellularLocation>
        <location evidence="2">Cytoplasm</location>
    </subcellularLocation>
</comment>
<dbReference type="GO" id="GO:0005737">
    <property type="term" value="C:cytoplasm"/>
    <property type="evidence" value="ECO:0007669"/>
    <property type="project" value="UniProtKB-SubCell"/>
</dbReference>
<dbReference type="AlphaFoldDB" id="A0A9Q0FP95"/>
<reference evidence="8" key="1">
    <citation type="submission" date="2022-02" db="EMBL/GenBank/DDBJ databases">
        <authorList>
            <person name="Henning P.M."/>
            <person name="McCubbin A.G."/>
            <person name="Shore J.S."/>
        </authorList>
    </citation>
    <scope>NUCLEOTIDE SEQUENCE</scope>
    <source>
        <strain evidence="8">F60SS</strain>
        <tissue evidence="8">Leaves</tissue>
    </source>
</reference>
<dbReference type="InterPro" id="IPR008948">
    <property type="entry name" value="L-Aspartase-like"/>
</dbReference>
<evidence type="ECO:0000256" key="6">
    <source>
        <dbReference type="ARBA" id="ARBA00023232"/>
    </source>
</evidence>
<dbReference type="InterPro" id="IPR024083">
    <property type="entry name" value="Fumarase/histidase_N"/>
</dbReference>
<evidence type="ECO:0000313" key="8">
    <source>
        <dbReference type="EMBL" id="KAJ4835061.1"/>
    </source>
</evidence>
<dbReference type="OrthoDB" id="1713155at2759"/>
<evidence type="ECO:0000256" key="4">
    <source>
        <dbReference type="ARBA" id="ARBA00011881"/>
    </source>
</evidence>
<dbReference type="GO" id="GO:0006559">
    <property type="term" value="P:L-phenylalanine catabolic process"/>
    <property type="evidence" value="ECO:0007669"/>
    <property type="project" value="UniProtKB-KW"/>
</dbReference>
<evidence type="ECO:0000313" key="9">
    <source>
        <dbReference type="Proteomes" id="UP001141552"/>
    </source>
</evidence>
<evidence type="ECO:0000256" key="2">
    <source>
        <dbReference type="ARBA" id="ARBA00004496"/>
    </source>
</evidence>
<evidence type="ECO:0000256" key="7">
    <source>
        <dbReference type="ARBA" id="ARBA00023537"/>
    </source>
</evidence>
<protein>
    <recommendedName>
        <fullName evidence="5">phenylalanine ammonia-lyase</fullName>
        <ecNumber evidence="5">4.3.1.24</ecNumber>
    </recommendedName>
</protein>
<dbReference type="Proteomes" id="UP001141552">
    <property type="component" value="Unassembled WGS sequence"/>
</dbReference>
<dbReference type="EC" id="4.3.1.24" evidence="5"/>
<dbReference type="Pfam" id="PF00221">
    <property type="entry name" value="Lyase_aromatic"/>
    <property type="match status" value="1"/>
</dbReference>
<dbReference type="GO" id="GO:0045548">
    <property type="term" value="F:phenylalanine ammonia-lyase activity"/>
    <property type="evidence" value="ECO:0007669"/>
    <property type="project" value="UniProtKB-EC"/>
</dbReference>
<dbReference type="InterPro" id="IPR001106">
    <property type="entry name" value="Aromatic_Lyase"/>
</dbReference>
<evidence type="ECO:0000256" key="1">
    <source>
        <dbReference type="ARBA" id="ARBA00002235"/>
    </source>
</evidence>
<proteinExistence type="inferred from homology"/>
<comment type="function">
    <text evidence="1">This is a key enzyme of plant metabolism catalyzing the first reaction in the biosynthesis from L-phenylalanine of a wide variety of natural products based on the phenylpropane skeleton.</text>
</comment>
<dbReference type="PANTHER" id="PTHR10362">
    <property type="entry name" value="HISTIDINE AMMONIA-LYASE"/>
    <property type="match status" value="1"/>
</dbReference>
<comment type="catalytic activity">
    <reaction evidence="7">
        <text>L-phenylalanine = (E)-cinnamate + NH4(+)</text>
        <dbReference type="Rhea" id="RHEA:21384"/>
        <dbReference type="ChEBI" id="CHEBI:15669"/>
        <dbReference type="ChEBI" id="CHEBI:28938"/>
        <dbReference type="ChEBI" id="CHEBI:58095"/>
        <dbReference type="EC" id="4.3.1.24"/>
    </reaction>
</comment>
<evidence type="ECO:0000256" key="5">
    <source>
        <dbReference type="ARBA" id="ARBA00012139"/>
    </source>
</evidence>
<reference evidence="8" key="2">
    <citation type="journal article" date="2023" name="Plants (Basel)">
        <title>Annotation of the Turnera subulata (Passifloraceae) Draft Genome Reveals the S-Locus Evolved after the Divergence of Turneroideae from Passifloroideae in a Stepwise Manner.</title>
        <authorList>
            <person name="Henning P.M."/>
            <person name="Roalson E.H."/>
            <person name="Mir W."/>
            <person name="McCubbin A.G."/>
            <person name="Shore J.S."/>
        </authorList>
    </citation>
    <scope>NUCLEOTIDE SEQUENCE</scope>
    <source>
        <strain evidence="8">F60SS</strain>
    </source>
</reference>
<comment type="caution">
    <text evidence="8">The sequence shown here is derived from an EMBL/GenBank/DDBJ whole genome shotgun (WGS) entry which is preliminary data.</text>
</comment>
<evidence type="ECO:0000256" key="3">
    <source>
        <dbReference type="ARBA" id="ARBA00007238"/>
    </source>
</evidence>
<dbReference type="SUPFAM" id="SSF48557">
    <property type="entry name" value="L-aspartase-like"/>
    <property type="match status" value="1"/>
</dbReference>
<accession>A0A9Q0FP95</accession>
<gene>
    <name evidence="8" type="primary">PAL3</name>
    <name evidence="8" type="ORF">Tsubulata_045031</name>
</gene>